<keyword evidence="2" id="KW-0808">Transferase</keyword>
<comment type="subcellular location">
    <subcellularLocation>
        <location evidence="1">Membrane</location>
        <topology evidence="1">Multi-pass membrane protein</topology>
    </subcellularLocation>
</comment>
<gene>
    <name evidence="7" type="ORF">METZ01_LOCUS272995</name>
</gene>
<dbReference type="InterPro" id="IPR000715">
    <property type="entry name" value="Glycosyl_transferase_4"/>
</dbReference>
<reference evidence="7" key="1">
    <citation type="submission" date="2018-05" db="EMBL/GenBank/DDBJ databases">
        <authorList>
            <person name="Lanie J.A."/>
            <person name="Ng W.-L."/>
            <person name="Kazmierczak K.M."/>
            <person name="Andrzejewski T.M."/>
            <person name="Davidsen T.M."/>
            <person name="Wayne K.J."/>
            <person name="Tettelin H."/>
            <person name="Glass J.I."/>
            <person name="Rusch D."/>
            <person name="Podicherti R."/>
            <person name="Tsui H.-C.T."/>
            <person name="Winkler M.E."/>
        </authorList>
    </citation>
    <scope>NUCLEOTIDE SEQUENCE</scope>
</reference>
<dbReference type="AlphaFoldDB" id="A0A382KBN8"/>
<dbReference type="GO" id="GO:0005886">
    <property type="term" value="C:plasma membrane"/>
    <property type="evidence" value="ECO:0007669"/>
    <property type="project" value="TreeGrafter"/>
</dbReference>
<evidence type="ECO:0000256" key="6">
    <source>
        <dbReference type="SAM" id="Phobius"/>
    </source>
</evidence>
<dbReference type="PANTHER" id="PTHR22926">
    <property type="entry name" value="PHOSPHO-N-ACETYLMURAMOYL-PENTAPEPTIDE-TRANSFERASE"/>
    <property type="match status" value="1"/>
</dbReference>
<sequence length="117" mass="12874">MLNVTQYVTFRTAAASLTALAISLMFGPWMIRKLREAQIGQVIRNTGPIAHQPKAGTPTMGGLLILTAAIFPTLLWADLTNAYVWIAVLSTLAFGSIGFIDDCLKLRRRSHHGLRPR</sequence>
<feature type="transmembrane region" description="Helical" evidence="6">
    <location>
        <begin position="59"/>
        <end position="76"/>
    </location>
</feature>
<name>A0A382KBN8_9ZZZZ</name>
<feature type="transmembrane region" description="Helical" evidence="6">
    <location>
        <begin position="12"/>
        <end position="31"/>
    </location>
</feature>
<keyword evidence="4 6" id="KW-1133">Transmembrane helix</keyword>
<keyword evidence="5 6" id="KW-0472">Membrane</keyword>
<evidence type="ECO:0000313" key="7">
    <source>
        <dbReference type="EMBL" id="SVC20141.1"/>
    </source>
</evidence>
<dbReference type="InterPro" id="IPR018480">
    <property type="entry name" value="PNAcMuramoyl-5peptid_Trfase_CS"/>
</dbReference>
<dbReference type="GO" id="GO:0008963">
    <property type="term" value="F:phospho-N-acetylmuramoyl-pentapeptide-transferase activity"/>
    <property type="evidence" value="ECO:0007669"/>
    <property type="project" value="TreeGrafter"/>
</dbReference>
<dbReference type="GO" id="GO:0071555">
    <property type="term" value="P:cell wall organization"/>
    <property type="evidence" value="ECO:0007669"/>
    <property type="project" value="TreeGrafter"/>
</dbReference>
<keyword evidence="3 6" id="KW-0812">Transmembrane</keyword>
<dbReference type="EMBL" id="UINC01078758">
    <property type="protein sequence ID" value="SVC20141.1"/>
    <property type="molecule type" value="Genomic_DNA"/>
</dbReference>
<evidence type="ECO:0000256" key="2">
    <source>
        <dbReference type="ARBA" id="ARBA00022679"/>
    </source>
</evidence>
<accession>A0A382KBN8</accession>
<dbReference type="GO" id="GO:0044038">
    <property type="term" value="P:cell wall macromolecule biosynthetic process"/>
    <property type="evidence" value="ECO:0007669"/>
    <property type="project" value="TreeGrafter"/>
</dbReference>
<evidence type="ECO:0000256" key="3">
    <source>
        <dbReference type="ARBA" id="ARBA00022692"/>
    </source>
</evidence>
<protein>
    <recommendedName>
        <fullName evidence="8">Phospho-N-acetylmuramoyl-pentapeptide-transferase</fullName>
    </recommendedName>
</protein>
<dbReference type="Pfam" id="PF10555">
    <property type="entry name" value="MraY_sig1"/>
    <property type="match status" value="1"/>
</dbReference>
<evidence type="ECO:0000256" key="5">
    <source>
        <dbReference type="ARBA" id="ARBA00023136"/>
    </source>
</evidence>
<proteinExistence type="predicted"/>
<feature type="non-terminal residue" evidence="7">
    <location>
        <position position="117"/>
    </location>
</feature>
<feature type="transmembrane region" description="Helical" evidence="6">
    <location>
        <begin position="82"/>
        <end position="100"/>
    </location>
</feature>
<evidence type="ECO:0008006" key="8">
    <source>
        <dbReference type="Google" id="ProtNLM"/>
    </source>
</evidence>
<evidence type="ECO:0000256" key="4">
    <source>
        <dbReference type="ARBA" id="ARBA00022989"/>
    </source>
</evidence>
<dbReference type="PROSITE" id="PS01347">
    <property type="entry name" value="MRAY_1"/>
    <property type="match status" value="1"/>
</dbReference>
<evidence type="ECO:0000256" key="1">
    <source>
        <dbReference type="ARBA" id="ARBA00004141"/>
    </source>
</evidence>
<dbReference type="PANTHER" id="PTHR22926:SF5">
    <property type="entry name" value="PHOSPHO-N-ACETYLMURAMOYL-PENTAPEPTIDE-TRANSFERASE HOMOLOG"/>
    <property type="match status" value="1"/>
</dbReference>
<organism evidence="7">
    <name type="scientific">marine metagenome</name>
    <dbReference type="NCBI Taxonomy" id="408172"/>
    <lineage>
        <taxon>unclassified sequences</taxon>
        <taxon>metagenomes</taxon>
        <taxon>ecological metagenomes</taxon>
    </lineage>
</organism>